<keyword evidence="3" id="KW-0949">S-adenosyl-L-methionine</keyword>
<dbReference type="Pfam" id="PF00891">
    <property type="entry name" value="Methyltransf_2"/>
    <property type="match status" value="1"/>
</dbReference>
<dbReference type="PANTHER" id="PTHR43712">
    <property type="entry name" value="PUTATIVE (AFU_ORTHOLOGUE AFUA_4G14580)-RELATED"/>
    <property type="match status" value="1"/>
</dbReference>
<accession>A0A6A6DA15</accession>
<keyword evidence="6" id="KW-1185">Reference proteome</keyword>
<dbReference type="InterPro" id="IPR001077">
    <property type="entry name" value="COMT_C"/>
</dbReference>
<evidence type="ECO:0000259" key="4">
    <source>
        <dbReference type="Pfam" id="PF00891"/>
    </source>
</evidence>
<dbReference type="OrthoDB" id="1535081at2759"/>
<sequence length="359" mass="39695">MSSSHYRFPEAETPVHDYFYSMVELGVVRVFVQHHVFDAIPDNGISISELSEKIHVEYNLLKRFSNFLVAARVLSSPAPGHIGLTPVSKIFQEPRATLFYSHIFDSFMVPAVKWTAYFSLNGVAEPQKSNQSPFGLAAGHPDKSFYEVLEANPERAKAFNATMALALGDMPVTGMYDFSWVAEYANQPGTPGRALIVDVGGGKGQALKAILEANPKIPVASCVLQDQPDVIQQAIEEDGVLRPAKKFACNFFDKQPTKGALIYYIRRVLNDWPDDECVTILSRIRSACATDSRVLISENLLPDEPSVSLAAADIWMMNFGGKRRNERMLEDIASRAGFRISSISKDKTSNSAVIEMVPV</sequence>
<gene>
    <name evidence="5" type="ORF">K469DRAFT_683355</name>
</gene>
<dbReference type="InterPro" id="IPR016461">
    <property type="entry name" value="COMT-like"/>
</dbReference>
<feature type="domain" description="O-methyltransferase C-terminal" evidence="4">
    <location>
        <begin position="194"/>
        <end position="339"/>
    </location>
</feature>
<dbReference type="EMBL" id="ML994721">
    <property type="protein sequence ID" value="KAF2175883.1"/>
    <property type="molecule type" value="Genomic_DNA"/>
</dbReference>
<dbReference type="PIRSF" id="PIRSF005739">
    <property type="entry name" value="O-mtase"/>
    <property type="match status" value="1"/>
</dbReference>
<protein>
    <submittedName>
        <fullName evidence="5">S-adenosyl-L-methionine-dependent methyltransferase</fullName>
    </submittedName>
</protein>
<dbReference type="Gene3D" id="1.10.10.10">
    <property type="entry name" value="Winged helix-like DNA-binding domain superfamily/Winged helix DNA-binding domain"/>
    <property type="match status" value="1"/>
</dbReference>
<dbReference type="GO" id="GO:0008171">
    <property type="term" value="F:O-methyltransferase activity"/>
    <property type="evidence" value="ECO:0007669"/>
    <property type="project" value="InterPro"/>
</dbReference>
<dbReference type="PROSITE" id="PS51683">
    <property type="entry name" value="SAM_OMT_II"/>
    <property type="match status" value="1"/>
</dbReference>
<keyword evidence="1 5" id="KW-0489">Methyltransferase</keyword>
<dbReference type="InterPro" id="IPR036388">
    <property type="entry name" value="WH-like_DNA-bd_sf"/>
</dbReference>
<dbReference type="InterPro" id="IPR029063">
    <property type="entry name" value="SAM-dependent_MTases_sf"/>
</dbReference>
<name>A0A6A6DA15_9PEZI</name>
<evidence type="ECO:0000256" key="3">
    <source>
        <dbReference type="ARBA" id="ARBA00022691"/>
    </source>
</evidence>
<keyword evidence="2 5" id="KW-0808">Transferase</keyword>
<proteinExistence type="predicted"/>
<organism evidence="5 6">
    <name type="scientific">Zopfia rhizophila CBS 207.26</name>
    <dbReference type="NCBI Taxonomy" id="1314779"/>
    <lineage>
        <taxon>Eukaryota</taxon>
        <taxon>Fungi</taxon>
        <taxon>Dikarya</taxon>
        <taxon>Ascomycota</taxon>
        <taxon>Pezizomycotina</taxon>
        <taxon>Dothideomycetes</taxon>
        <taxon>Dothideomycetes incertae sedis</taxon>
        <taxon>Zopfiaceae</taxon>
        <taxon>Zopfia</taxon>
    </lineage>
</organism>
<dbReference type="Gene3D" id="3.40.50.150">
    <property type="entry name" value="Vaccinia Virus protein VP39"/>
    <property type="match status" value="1"/>
</dbReference>
<dbReference type="Proteomes" id="UP000800200">
    <property type="component" value="Unassembled WGS sequence"/>
</dbReference>
<dbReference type="InterPro" id="IPR036390">
    <property type="entry name" value="WH_DNA-bd_sf"/>
</dbReference>
<evidence type="ECO:0000256" key="2">
    <source>
        <dbReference type="ARBA" id="ARBA00022679"/>
    </source>
</evidence>
<reference evidence="5" key="1">
    <citation type="journal article" date="2020" name="Stud. Mycol.">
        <title>101 Dothideomycetes genomes: a test case for predicting lifestyles and emergence of pathogens.</title>
        <authorList>
            <person name="Haridas S."/>
            <person name="Albert R."/>
            <person name="Binder M."/>
            <person name="Bloem J."/>
            <person name="Labutti K."/>
            <person name="Salamov A."/>
            <person name="Andreopoulos B."/>
            <person name="Baker S."/>
            <person name="Barry K."/>
            <person name="Bills G."/>
            <person name="Bluhm B."/>
            <person name="Cannon C."/>
            <person name="Castanera R."/>
            <person name="Culley D."/>
            <person name="Daum C."/>
            <person name="Ezra D."/>
            <person name="Gonzalez J."/>
            <person name="Henrissat B."/>
            <person name="Kuo A."/>
            <person name="Liang C."/>
            <person name="Lipzen A."/>
            <person name="Lutzoni F."/>
            <person name="Magnuson J."/>
            <person name="Mondo S."/>
            <person name="Nolan M."/>
            <person name="Ohm R."/>
            <person name="Pangilinan J."/>
            <person name="Park H.-J."/>
            <person name="Ramirez L."/>
            <person name="Alfaro M."/>
            <person name="Sun H."/>
            <person name="Tritt A."/>
            <person name="Yoshinaga Y."/>
            <person name="Zwiers L.-H."/>
            <person name="Turgeon B."/>
            <person name="Goodwin S."/>
            <person name="Spatafora J."/>
            <person name="Crous P."/>
            <person name="Grigoriev I."/>
        </authorList>
    </citation>
    <scope>NUCLEOTIDE SEQUENCE</scope>
    <source>
        <strain evidence="5">CBS 207.26</strain>
    </source>
</reference>
<dbReference type="SUPFAM" id="SSF46785">
    <property type="entry name" value="Winged helix' DNA-binding domain"/>
    <property type="match status" value="1"/>
</dbReference>
<dbReference type="GO" id="GO:0032259">
    <property type="term" value="P:methylation"/>
    <property type="evidence" value="ECO:0007669"/>
    <property type="project" value="UniProtKB-KW"/>
</dbReference>
<dbReference type="SUPFAM" id="SSF53335">
    <property type="entry name" value="S-adenosyl-L-methionine-dependent methyltransferases"/>
    <property type="match status" value="1"/>
</dbReference>
<evidence type="ECO:0000313" key="5">
    <source>
        <dbReference type="EMBL" id="KAF2175883.1"/>
    </source>
</evidence>
<dbReference type="PANTHER" id="PTHR43712:SF2">
    <property type="entry name" value="O-METHYLTRANSFERASE CICE"/>
    <property type="match status" value="1"/>
</dbReference>
<evidence type="ECO:0000313" key="6">
    <source>
        <dbReference type="Proteomes" id="UP000800200"/>
    </source>
</evidence>
<evidence type="ECO:0000256" key="1">
    <source>
        <dbReference type="ARBA" id="ARBA00022603"/>
    </source>
</evidence>
<dbReference type="AlphaFoldDB" id="A0A6A6DA15"/>